<evidence type="ECO:0000313" key="2">
    <source>
        <dbReference type="Proteomes" id="UP000462621"/>
    </source>
</evidence>
<sequence>MAMATFYIVQQDTPQAEQLGFEDYVLFLTRHFAHQGAKVYLQCHDKDQAEHYAERFWQTEPHDFIAHNLVGEGPKYGTHIEIGHQKVKPSYHRQLIINLADNQTTFAQNFAEVIDFVPCEENAKQRARERYKLYRQAGYQLQTIEIQYP</sequence>
<dbReference type="GO" id="GO:0032298">
    <property type="term" value="P:positive regulation of DNA-templated DNA replication initiation"/>
    <property type="evidence" value="ECO:0007669"/>
    <property type="project" value="TreeGrafter"/>
</dbReference>
<dbReference type="EMBL" id="WEKT01000004">
    <property type="protein sequence ID" value="MZI92418.1"/>
    <property type="molecule type" value="Genomic_DNA"/>
</dbReference>
<dbReference type="Pfam" id="PF04364">
    <property type="entry name" value="DNA_pol3_chi"/>
    <property type="match status" value="1"/>
</dbReference>
<organism evidence="1 2">
    <name type="scientific">Vibrio eleionomae</name>
    <dbReference type="NCBI Taxonomy" id="2653505"/>
    <lineage>
        <taxon>Bacteria</taxon>
        <taxon>Pseudomonadati</taxon>
        <taxon>Pseudomonadota</taxon>
        <taxon>Gammaproteobacteria</taxon>
        <taxon>Vibrionales</taxon>
        <taxon>Vibrionaceae</taxon>
        <taxon>Vibrio</taxon>
    </lineage>
</organism>
<dbReference type="Proteomes" id="UP000462621">
    <property type="component" value="Unassembled WGS sequence"/>
</dbReference>
<gene>
    <name evidence="1" type="ORF">F9817_04235</name>
</gene>
<evidence type="ECO:0000313" key="1">
    <source>
        <dbReference type="EMBL" id="MZI92418.1"/>
    </source>
</evidence>
<dbReference type="RefSeq" id="WP_161153717.1">
    <property type="nucleotide sequence ID" value="NZ_WEKT01000004.1"/>
</dbReference>
<dbReference type="InterPro" id="IPR036768">
    <property type="entry name" value="PolIII_chi_sf"/>
</dbReference>
<dbReference type="GO" id="GO:0003887">
    <property type="term" value="F:DNA-directed DNA polymerase activity"/>
    <property type="evidence" value="ECO:0007669"/>
    <property type="project" value="InterPro"/>
</dbReference>
<dbReference type="AlphaFoldDB" id="A0A7X4LI76"/>
<comment type="caution">
    <text evidence="1">The sequence shown here is derived from an EMBL/GenBank/DDBJ whole genome shotgun (WGS) entry which is preliminary data.</text>
</comment>
<name>A0A7X4LI76_9VIBR</name>
<dbReference type="SUPFAM" id="SSF102400">
    <property type="entry name" value="DNA polymerase III chi subunit"/>
    <property type="match status" value="1"/>
</dbReference>
<reference evidence="1 2" key="1">
    <citation type="submission" date="2019-10" db="EMBL/GenBank/DDBJ databases">
        <title>Vibrio sp. nov. isolated from a shrimp pond.</title>
        <authorList>
            <person name="Gomez-Gil B."/>
            <person name="Enciso-Ibarra J."/>
            <person name="Enciso-Ibarra K."/>
            <person name="Bolan-Mejia C."/>
        </authorList>
    </citation>
    <scope>NUCLEOTIDE SEQUENCE [LARGE SCALE GENOMIC DNA]</scope>
    <source>
        <strain evidence="1 2">CAIM 722</strain>
    </source>
</reference>
<proteinExistence type="predicted"/>
<dbReference type="PANTHER" id="PTHR38767">
    <property type="entry name" value="DNA POLYMERASE III SUBUNIT CHI"/>
    <property type="match status" value="1"/>
</dbReference>
<dbReference type="PANTHER" id="PTHR38767:SF1">
    <property type="entry name" value="DNA POLYMERASE III SUBUNIT CHI"/>
    <property type="match status" value="1"/>
</dbReference>
<accession>A0A7X4LI76</accession>
<protein>
    <submittedName>
        <fullName evidence="1">DNA polymerase III subunit chi</fullName>
    </submittedName>
</protein>
<dbReference type="InterPro" id="IPR007459">
    <property type="entry name" value="DNA_pol3_chi"/>
</dbReference>
<dbReference type="GO" id="GO:0003677">
    <property type="term" value="F:DNA binding"/>
    <property type="evidence" value="ECO:0007669"/>
    <property type="project" value="InterPro"/>
</dbReference>
<keyword evidence="2" id="KW-1185">Reference proteome</keyword>
<dbReference type="Gene3D" id="3.40.50.10110">
    <property type="entry name" value="DNA polymerase III subunit chi"/>
    <property type="match status" value="1"/>
</dbReference>
<dbReference type="GO" id="GO:0006260">
    <property type="term" value="P:DNA replication"/>
    <property type="evidence" value="ECO:0007669"/>
    <property type="project" value="InterPro"/>
</dbReference>